<accession>A0A411PGA7</accession>
<dbReference type="OrthoDB" id="5604578at2"/>
<protein>
    <submittedName>
        <fullName evidence="1">DUF3293 domain-containing protein</fullName>
    </submittedName>
</protein>
<evidence type="ECO:0000313" key="1">
    <source>
        <dbReference type="EMBL" id="QBF82593.1"/>
    </source>
</evidence>
<gene>
    <name evidence="1" type="ORF">EXU30_07715</name>
</gene>
<proteinExistence type="predicted"/>
<dbReference type="InterPro" id="IPR021710">
    <property type="entry name" value="DUF3293"/>
</dbReference>
<dbReference type="EMBL" id="CP036200">
    <property type="protein sequence ID" value="QBF82593.1"/>
    <property type="molecule type" value="Genomic_DNA"/>
</dbReference>
<dbReference type="AlphaFoldDB" id="A0A411PGA7"/>
<evidence type="ECO:0000313" key="2">
    <source>
        <dbReference type="Proteomes" id="UP000291106"/>
    </source>
</evidence>
<reference evidence="1 2" key="1">
    <citation type="submission" date="2019-02" db="EMBL/GenBank/DDBJ databases">
        <title>Shewanella sp. D4-2 isolated from Dokdo Island.</title>
        <authorList>
            <person name="Baek K."/>
        </authorList>
    </citation>
    <scope>NUCLEOTIDE SEQUENCE [LARGE SCALE GENOMIC DNA]</scope>
    <source>
        <strain evidence="1 2">D4-2</strain>
    </source>
</reference>
<dbReference type="Pfam" id="PF11697">
    <property type="entry name" value="DUF3293"/>
    <property type="match status" value="1"/>
</dbReference>
<dbReference type="RefSeq" id="WP_130598875.1">
    <property type="nucleotide sequence ID" value="NZ_CP036200.1"/>
</dbReference>
<dbReference type="KEGG" id="smai:EXU30_07715"/>
<organism evidence="1 2">
    <name type="scientific">Shewanella maritima</name>
    <dbReference type="NCBI Taxonomy" id="2520507"/>
    <lineage>
        <taxon>Bacteria</taxon>
        <taxon>Pseudomonadati</taxon>
        <taxon>Pseudomonadota</taxon>
        <taxon>Gammaproteobacteria</taxon>
        <taxon>Alteromonadales</taxon>
        <taxon>Shewanellaceae</taxon>
        <taxon>Shewanella</taxon>
    </lineage>
</organism>
<name>A0A411PGA7_9GAMM</name>
<sequence length="143" mass="16470">METVDSFLWQAYQSTHFLLTQRLSDQFSFAIITACNPFGNKLTSCQNRLLDRKLQRTIQQTKQPYRALYGASPDLSHREKSWAVFVDKPQALELGRQFNQLAIYYVDKGQLTLLACADANLPEVCMGKFSSRQRLVNELPDFD</sequence>
<dbReference type="Proteomes" id="UP000291106">
    <property type="component" value="Chromosome"/>
</dbReference>
<keyword evidence="2" id="KW-1185">Reference proteome</keyword>